<accession>A0ABR9QMY5</accession>
<keyword evidence="1" id="KW-0812">Transmembrane</keyword>
<sequence length="83" mass="8933">MKSKIGGVSTVLFFVGLLLYCLAFMGNDRFLLGAVIVSAIGLILALIAGKSTYKIIGLFGNGIIIIITIVVPFLVTTFFWNHP</sequence>
<feature type="transmembrane region" description="Helical" evidence="1">
    <location>
        <begin position="55"/>
        <end position="80"/>
    </location>
</feature>
<feature type="transmembrane region" description="Helical" evidence="1">
    <location>
        <begin position="7"/>
        <end position="25"/>
    </location>
</feature>
<feature type="transmembrane region" description="Helical" evidence="1">
    <location>
        <begin position="31"/>
        <end position="48"/>
    </location>
</feature>
<evidence type="ECO:0000313" key="3">
    <source>
        <dbReference type="Proteomes" id="UP001516662"/>
    </source>
</evidence>
<dbReference type="RefSeq" id="WP_193538921.1">
    <property type="nucleotide sequence ID" value="NZ_JADCLJ010000024.1"/>
</dbReference>
<keyword evidence="1" id="KW-0472">Membrane</keyword>
<reference evidence="2 3" key="1">
    <citation type="submission" date="2020-10" db="EMBL/GenBank/DDBJ databases">
        <title>Bacillus sp. HD4P25, an endophyte from a halophyte.</title>
        <authorList>
            <person name="Sun J.-Q."/>
        </authorList>
    </citation>
    <scope>NUCLEOTIDE SEQUENCE [LARGE SCALE GENOMIC DNA]</scope>
    <source>
        <strain evidence="2 3">YIM 93174</strain>
    </source>
</reference>
<evidence type="ECO:0000256" key="1">
    <source>
        <dbReference type="SAM" id="Phobius"/>
    </source>
</evidence>
<gene>
    <name evidence="2" type="ORF">IMZ08_17685</name>
</gene>
<name>A0ABR9QMY5_9BACI</name>
<proteinExistence type="predicted"/>
<protein>
    <submittedName>
        <fullName evidence="2">Uncharacterized protein</fullName>
    </submittedName>
</protein>
<organism evidence="2 3">
    <name type="scientific">Litchfieldia luteola</name>
    <dbReference type="NCBI Taxonomy" id="682179"/>
    <lineage>
        <taxon>Bacteria</taxon>
        <taxon>Bacillati</taxon>
        <taxon>Bacillota</taxon>
        <taxon>Bacilli</taxon>
        <taxon>Bacillales</taxon>
        <taxon>Bacillaceae</taxon>
        <taxon>Litchfieldia</taxon>
    </lineage>
</organism>
<dbReference type="Proteomes" id="UP001516662">
    <property type="component" value="Unassembled WGS sequence"/>
</dbReference>
<evidence type="ECO:0000313" key="2">
    <source>
        <dbReference type="EMBL" id="MBE4909870.1"/>
    </source>
</evidence>
<comment type="caution">
    <text evidence="2">The sequence shown here is derived from an EMBL/GenBank/DDBJ whole genome shotgun (WGS) entry which is preliminary data.</text>
</comment>
<keyword evidence="3" id="KW-1185">Reference proteome</keyword>
<dbReference type="EMBL" id="JADCLJ010000024">
    <property type="protein sequence ID" value="MBE4909870.1"/>
    <property type="molecule type" value="Genomic_DNA"/>
</dbReference>
<keyword evidence="1" id="KW-1133">Transmembrane helix</keyword>